<dbReference type="InterPro" id="IPR050109">
    <property type="entry name" value="HTH-type_TetR-like_transc_reg"/>
</dbReference>
<keyword evidence="2 4" id="KW-0238">DNA-binding</keyword>
<dbReference type="Pfam" id="PF14246">
    <property type="entry name" value="TetR_C_7"/>
    <property type="match status" value="1"/>
</dbReference>
<evidence type="ECO:0000256" key="1">
    <source>
        <dbReference type="ARBA" id="ARBA00023015"/>
    </source>
</evidence>
<dbReference type="PANTHER" id="PTHR30055:SF146">
    <property type="entry name" value="HTH-TYPE TRANSCRIPTIONAL DUAL REGULATOR CECR"/>
    <property type="match status" value="1"/>
</dbReference>
<dbReference type="GO" id="GO:0000976">
    <property type="term" value="F:transcription cis-regulatory region binding"/>
    <property type="evidence" value="ECO:0007669"/>
    <property type="project" value="TreeGrafter"/>
</dbReference>
<dbReference type="InterPro" id="IPR039536">
    <property type="entry name" value="TetR_C_Proteobacteria"/>
</dbReference>
<dbReference type="InterPro" id="IPR009057">
    <property type="entry name" value="Homeodomain-like_sf"/>
</dbReference>
<keyword evidence="7" id="KW-1185">Reference proteome</keyword>
<dbReference type="RefSeq" id="WP_076447637.1">
    <property type="nucleotide sequence ID" value="NZ_FTOQ01000004.1"/>
</dbReference>
<feature type="DNA-binding region" description="H-T-H motif" evidence="4">
    <location>
        <begin position="34"/>
        <end position="53"/>
    </location>
</feature>
<dbReference type="Proteomes" id="UP000186684">
    <property type="component" value="Unassembled WGS sequence"/>
</dbReference>
<dbReference type="FunFam" id="1.10.10.60:FF:000141">
    <property type="entry name" value="TetR family transcriptional regulator"/>
    <property type="match status" value="1"/>
</dbReference>
<evidence type="ECO:0000256" key="2">
    <source>
        <dbReference type="ARBA" id="ARBA00023125"/>
    </source>
</evidence>
<proteinExistence type="predicted"/>
<dbReference type="AlphaFoldDB" id="A0A1N7MD80"/>
<feature type="domain" description="HTH tetR-type" evidence="5">
    <location>
        <begin position="11"/>
        <end position="71"/>
    </location>
</feature>
<evidence type="ECO:0000313" key="7">
    <source>
        <dbReference type="Proteomes" id="UP000186684"/>
    </source>
</evidence>
<keyword evidence="3" id="KW-0804">Transcription</keyword>
<dbReference type="STRING" id="633194.SAMN05421759_104217"/>
<dbReference type="SUPFAM" id="SSF46689">
    <property type="entry name" value="Homeodomain-like"/>
    <property type="match status" value="1"/>
</dbReference>
<dbReference type="Gene3D" id="1.10.10.60">
    <property type="entry name" value="Homeodomain-like"/>
    <property type="match status" value="1"/>
</dbReference>
<organism evidence="6 7">
    <name type="scientific">Roseivivax lentus</name>
    <dbReference type="NCBI Taxonomy" id="633194"/>
    <lineage>
        <taxon>Bacteria</taxon>
        <taxon>Pseudomonadati</taxon>
        <taxon>Pseudomonadota</taxon>
        <taxon>Alphaproteobacteria</taxon>
        <taxon>Rhodobacterales</taxon>
        <taxon>Roseobacteraceae</taxon>
        <taxon>Roseivivax</taxon>
    </lineage>
</organism>
<dbReference type="GO" id="GO:0003700">
    <property type="term" value="F:DNA-binding transcription factor activity"/>
    <property type="evidence" value="ECO:0007669"/>
    <property type="project" value="TreeGrafter"/>
</dbReference>
<reference evidence="7" key="1">
    <citation type="submission" date="2017-01" db="EMBL/GenBank/DDBJ databases">
        <authorList>
            <person name="Varghese N."/>
            <person name="Submissions S."/>
        </authorList>
    </citation>
    <scope>NUCLEOTIDE SEQUENCE [LARGE SCALE GENOMIC DNA]</scope>
    <source>
        <strain evidence="7">DSM 29430</strain>
    </source>
</reference>
<sequence length="209" mass="23729">MDASVEKIRKGRKYEQVIDGARDVFLRDGFDGASVDDIARAAGVSKATLYSYFPDKQLLFMEVARLQCQDQADEAVTHLDRSLDSETLLRMAGKSFLDIIFSPMAIENFRLCLAEAERFPALAEEFWRCGPLRFKNAMLGLFDLIIARGDIAIPEEDRERAAYQFGELCKSGLHMQRLFNIRGPVTDAEKLRNVEEAVRIFMARYGTSE</sequence>
<dbReference type="Pfam" id="PF00440">
    <property type="entry name" value="TetR_N"/>
    <property type="match status" value="1"/>
</dbReference>
<dbReference type="EMBL" id="FTOQ01000004">
    <property type="protein sequence ID" value="SIS84105.1"/>
    <property type="molecule type" value="Genomic_DNA"/>
</dbReference>
<dbReference type="InterPro" id="IPR023772">
    <property type="entry name" value="DNA-bd_HTH_TetR-type_CS"/>
</dbReference>
<accession>A0A1N7MD80</accession>
<protein>
    <submittedName>
        <fullName evidence="6">Transcriptional regulator, TetR family</fullName>
    </submittedName>
</protein>
<evidence type="ECO:0000256" key="4">
    <source>
        <dbReference type="PROSITE-ProRule" id="PRU00335"/>
    </source>
</evidence>
<dbReference type="InterPro" id="IPR001647">
    <property type="entry name" value="HTH_TetR"/>
</dbReference>
<dbReference type="PRINTS" id="PR00455">
    <property type="entry name" value="HTHTETR"/>
</dbReference>
<evidence type="ECO:0000259" key="5">
    <source>
        <dbReference type="PROSITE" id="PS50977"/>
    </source>
</evidence>
<dbReference type="PROSITE" id="PS50977">
    <property type="entry name" value="HTH_TETR_2"/>
    <property type="match status" value="1"/>
</dbReference>
<keyword evidence="1" id="KW-0805">Transcription regulation</keyword>
<gene>
    <name evidence="6" type="ORF">SAMN05421759_104217</name>
</gene>
<dbReference type="Gene3D" id="1.10.357.10">
    <property type="entry name" value="Tetracycline Repressor, domain 2"/>
    <property type="match status" value="1"/>
</dbReference>
<dbReference type="PANTHER" id="PTHR30055">
    <property type="entry name" value="HTH-TYPE TRANSCRIPTIONAL REGULATOR RUTR"/>
    <property type="match status" value="1"/>
</dbReference>
<name>A0A1N7MD80_9RHOB</name>
<evidence type="ECO:0000313" key="6">
    <source>
        <dbReference type="EMBL" id="SIS84105.1"/>
    </source>
</evidence>
<evidence type="ECO:0000256" key="3">
    <source>
        <dbReference type="ARBA" id="ARBA00023163"/>
    </source>
</evidence>
<dbReference type="PROSITE" id="PS01081">
    <property type="entry name" value="HTH_TETR_1"/>
    <property type="match status" value="1"/>
</dbReference>
<dbReference type="OrthoDB" id="9816431at2"/>